<dbReference type="SFLD" id="SFLDS00003">
    <property type="entry name" value="Haloacid_Dehalogenase"/>
    <property type="match status" value="1"/>
</dbReference>
<feature type="transmembrane region" description="Helical" evidence="8">
    <location>
        <begin position="199"/>
        <end position="221"/>
    </location>
</feature>
<dbReference type="InterPro" id="IPR018303">
    <property type="entry name" value="ATPase_P-typ_P_site"/>
</dbReference>
<dbReference type="PROSITE" id="PS00154">
    <property type="entry name" value="ATPASE_E1_E2"/>
    <property type="match status" value="1"/>
</dbReference>
<dbReference type="InterPro" id="IPR032630">
    <property type="entry name" value="P_typ_ATPase_c"/>
</dbReference>
<dbReference type="GO" id="GO:0005524">
    <property type="term" value="F:ATP binding"/>
    <property type="evidence" value="ECO:0007669"/>
    <property type="project" value="InterPro"/>
</dbReference>
<feature type="transmembrane region" description="Helical" evidence="8">
    <location>
        <begin position="842"/>
        <end position="862"/>
    </location>
</feature>
<dbReference type="GO" id="GO:0005886">
    <property type="term" value="C:plasma membrane"/>
    <property type="evidence" value="ECO:0000318"/>
    <property type="project" value="GO_Central"/>
</dbReference>
<evidence type="ECO:0000256" key="1">
    <source>
        <dbReference type="ARBA" id="ARBA00004141"/>
    </source>
</evidence>
<dbReference type="GO" id="GO:0016887">
    <property type="term" value="F:ATP hydrolysis activity"/>
    <property type="evidence" value="ECO:0007669"/>
    <property type="project" value="InterPro"/>
</dbReference>
<dbReference type="NCBIfam" id="TIGR01494">
    <property type="entry name" value="ATPase_P-type"/>
    <property type="match status" value="2"/>
</dbReference>
<dbReference type="Pfam" id="PF13246">
    <property type="entry name" value="Cation_ATPase"/>
    <property type="match status" value="1"/>
</dbReference>
<dbReference type="SFLD" id="SFLDF00027">
    <property type="entry name" value="p-type_atpase"/>
    <property type="match status" value="1"/>
</dbReference>
<evidence type="ECO:0000256" key="4">
    <source>
        <dbReference type="ARBA" id="ARBA00022842"/>
    </source>
</evidence>
<organism evidence="12 13">
    <name type="scientific">Lactuca sativa</name>
    <name type="common">Garden lettuce</name>
    <dbReference type="NCBI Taxonomy" id="4236"/>
    <lineage>
        <taxon>Eukaryota</taxon>
        <taxon>Viridiplantae</taxon>
        <taxon>Streptophyta</taxon>
        <taxon>Embryophyta</taxon>
        <taxon>Tracheophyta</taxon>
        <taxon>Spermatophyta</taxon>
        <taxon>Magnoliopsida</taxon>
        <taxon>eudicotyledons</taxon>
        <taxon>Gunneridae</taxon>
        <taxon>Pentapetalae</taxon>
        <taxon>asterids</taxon>
        <taxon>campanulids</taxon>
        <taxon>Asterales</taxon>
        <taxon>Asteraceae</taxon>
        <taxon>Cichorioideae</taxon>
        <taxon>Cichorieae</taxon>
        <taxon>Lactucinae</taxon>
        <taxon>Lactuca</taxon>
    </lineage>
</organism>
<dbReference type="SUPFAM" id="SSF81665">
    <property type="entry name" value="Calcium ATPase, transmembrane domain M"/>
    <property type="match status" value="1"/>
</dbReference>
<evidence type="ECO:0000256" key="5">
    <source>
        <dbReference type="ARBA" id="ARBA00022967"/>
    </source>
</evidence>
<feature type="transmembrane region" description="Helical" evidence="8">
    <location>
        <begin position="882"/>
        <end position="904"/>
    </location>
</feature>
<evidence type="ECO:0000259" key="9">
    <source>
        <dbReference type="Pfam" id="PF00122"/>
    </source>
</evidence>
<evidence type="ECO:0000256" key="6">
    <source>
        <dbReference type="ARBA" id="ARBA00022989"/>
    </source>
</evidence>
<dbReference type="InterPro" id="IPR044492">
    <property type="entry name" value="P_typ_ATPase_HD_dom"/>
</dbReference>
<dbReference type="PANTHER" id="PTHR24092:SF19">
    <property type="entry name" value="PHOSPHOLIPID-TRANSPORTING ATPASE"/>
    <property type="match status" value="1"/>
</dbReference>
<dbReference type="SFLD" id="SFLDG00002">
    <property type="entry name" value="C1.7:_P-type_atpase_like"/>
    <property type="match status" value="1"/>
</dbReference>
<evidence type="ECO:0000259" key="10">
    <source>
        <dbReference type="Pfam" id="PF16209"/>
    </source>
</evidence>
<keyword evidence="5" id="KW-1278">Translocase</keyword>
<feature type="transmembrane region" description="Helical" evidence="8">
    <location>
        <begin position="817"/>
        <end position="835"/>
    </location>
</feature>
<dbReference type="AlphaFoldDB" id="A0A9R1VFP5"/>
<evidence type="ECO:0000256" key="8">
    <source>
        <dbReference type="SAM" id="Phobius"/>
    </source>
</evidence>
<dbReference type="FunFam" id="3.40.1110.10:FF:000033">
    <property type="entry name" value="Phospholipid-transporting ATPase"/>
    <property type="match status" value="1"/>
</dbReference>
<dbReference type="Proteomes" id="UP000235145">
    <property type="component" value="Unassembled WGS sequence"/>
</dbReference>
<comment type="caution">
    <text evidence="12">The sequence shown here is derived from an EMBL/GenBank/DDBJ whole genome shotgun (WGS) entry which is preliminary data.</text>
</comment>
<proteinExistence type="predicted"/>
<name>A0A9R1VFP5_LACSA</name>
<evidence type="ECO:0000256" key="2">
    <source>
        <dbReference type="ARBA" id="ARBA00022692"/>
    </source>
</evidence>
<dbReference type="InterPro" id="IPR023299">
    <property type="entry name" value="ATPase_P-typ_cyto_dom_N"/>
</dbReference>
<feature type="transmembrane region" description="Helical" evidence="8">
    <location>
        <begin position="785"/>
        <end position="805"/>
    </location>
</feature>
<dbReference type="PRINTS" id="PR00119">
    <property type="entry name" value="CATATPASE"/>
</dbReference>
<evidence type="ECO:0000259" key="11">
    <source>
        <dbReference type="Pfam" id="PF16212"/>
    </source>
</evidence>
<dbReference type="GO" id="GO:0045332">
    <property type="term" value="P:phospholipid translocation"/>
    <property type="evidence" value="ECO:0000318"/>
    <property type="project" value="GO_Central"/>
</dbReference>
<protein>
    <recommendedName>
        <fullName evidence="14">P-type phospholipid transporter</fullName>
    </recommendedName>
</protein>
<dbReference type="InterPro" id="IPR023214">
    <property type="entry name" value="HAD_sf"/>
</dbReference>
<keyword evidence="13" id="KW-1185">Reference proteome</keyword>
<gene>
    <name evidence="12" type="ORF">LSAT_V11C500245220</name>
</gene>
<dbReference type="InterPro" id="IPR059000">
    <property type="entry name" value="ATPase_P-type_domA"/>
</dbReference>
<dbReference type="Pfam" id="PF16212">
    <property type="entry name" value="PhoLip_ATPase_C"/>
    <property type="match status" value="1"/>
</dbReference>
<dbReference type="PANTHER" id="PTHR24092">
    <property type="entry name" value="PROBABLE PHOSPHOLIPID-TRANSPORTING ATPASE"/>
    <property type="match status" value="1"/>
</dbReference>
<evidence type="ECO:0000313" key="12">
    <source>
        <dbReference type="EMBL" id="KAJ0205501.1"/>
    </source>
</evidence>
<dbReference type="GO" id="GO:0046872">
    <property type="term" value="F:metal ion binding"/>
    <property type="evidence" value="ECO:0007669"/>
    <property type="project" value="UniProtKB-KW"/>
</dbReference>
<evidence type="ECO:0000313" key="13">
    <source>
        <dbReference type="Proteomes" id="UP000235145"/>
    </source>
</evidence>
<dbReference type="InterPro" id="IPR023298">
    <property type="entry name" value="ATPase_P-typ_TM_dom_sf"/>
</dbReference>
<reference evidence="12 13" key="1">
    <citation type="journal article" date="2017" name="Nat. Commun.">
        <title>Genome assembly with in vitro proximity ligation data and whole-genome triplication in lettuce.</title>
        <authorList>
            <person name="Reyes-Chin-Wo S."/>
            <person name="Wang Z."/>
            <person name="Yang X."/>
            <person name="Kozik A."/>
            <person name="Arikit S."/>
            <person name="Song C."/>
            <person name="Xia L."/>
            <person name="Froenicke L."/>
            <person name="Lavelle D.O."/>
            <person name="Truco M.J."/>
            <person name="Xia R."/>
            <person name="Zhu S."/>
            <person name="Xu C."/>
            <person name="Xu H."/>
            <person name="Xu X."/>
            <person name="Cox K."/>
            <person name="Korf I."/>
            <person name="Meyers B.C."/>
            <person name="Michelmore R.W."/>
        </authorList>
    </citation>
    <scope>NUCLEOTIDE SEQUENCE [LARGE SCALE GENOMIC DNA]</scope>
    <source>
        <strain evidence="13">cv. Salinas</strain>
        <tissue evidence="12">Seedlings</tissue>
    </source>
</reference>
<keyword evidence="4" id="KW-0460">Magnesium</keyword>
<evidence type="ECO:0008006" key="14">
    <source>
        <dbReference type="Google" id="ProtNLM"/>
    </source>
</evidence>
<dbReference type="Pfam" id="PF16209">
    <property type="entry name" value="PhoLip_ATPase_N"/>
    <property type="match status" value="1"/>
</dbReference>
<dbReference type="SUPFAM" id="SSF81660">
    <property type="entry name" value="Metal cation-transporting ATPase, ATP-binding domain N"/>
    <property type="match status" value="1"/>
</dbReference>
<dbReference type="EMBL" id="NBSK02000005">
    <property type="protein sequence ID" value="KAJ0205501.1"/>
    <property type="molecule type" value="Genomic_DNA"/>
</dbReference>
<dbReference type="InterPro" id="IPR032631">
    <property type="entry name" value="P-type_ATPase_N"/>
</dbReference>
<evidence type="ECO:0000256" key="3">
    <source>
        <dbReference type="ARBA" id="ARBA00022723"/>
    </source>
</evidence>
<dbReference type="Pfam" id="PF00122">
    <property type="entry name" value="E1-E2_ATPase"/>
    <property type="match status" value="1"/>
</dbReference>
<comment type="subcellular location">
    <subcellularLocation>
        <location evidence="1">Membrane</location>
        <topology evidence="1">Multi-pass membrane protein</topology>
    </subcellularLocation>
</comment>
<accession>A0A9R1VFP5</accession>
<dbReference type="SUPFAM" id="SSF56784">
    <property type="entry name" value="HAD-like"/>
    <property type="match status" value="1"/>
</dbReference>
<evidence type="ECO:0000256" key="7">
    <source>
        <dbReference type="ARBA" id="ARBA00023136"/>
    </source>
</evidence>
<keyword evidence="3" id="KW-0479">Metal-binding</keyword>
<dbReference type="FunFam" id="3.40.50.1000:FF:000084">
    <property type="entry name" value="Phospholipid-transporting ATPase"/>
    <property type="match status" value="1"/>
</dbReference>
<keyword evidence="7 8" id="KW-0472">Membrane</keyword>
<keyword evidence="6 8" id="KW-1133">Transmembrane helix</keyword>
<dbReference type="Gene3D" id="2.70.150.10">
    <property type="entry name" value="Calcium-transporting ATPase, cytoplasmic transduction domain A"/>
    <property type="match status" value="1"/>
</dbReference>
<feature type="domain" description="P-type ATPase N-terminal" evidence="10">
    <location>
        <begin position="5"/>
        <end position="70"/>
    </location>
</feature>
<dbReference type="Gene3D" id="3.40.50.1000">
    <property type="entry name" value="HAD superfamily/HAD-like"/>
    <property type="match status" value="1"/>
</dbReference>
<dbReference type="GO" id="GO:0140326">
    <property type="term" value="F:ATPase-coupled intramembrane lipid transporter activity"/>
    <property type="evidence" value="ECO:0000318"/>
    <property type="project" value="GO_Central"/>
</dbReference>
<dbReference type="InterPro" id="IPR001757">
    <property type="entry name" value="P_typ_ATPase"/>
</dbReference>
<sequence length="1004" mass="112736">MKRFVYANDDDLSHELYCDNRISNRKYTLLNFIPKNLWEQFSRFMNQYFLLIACLQLWPLITPVNPASTWGPLIFIFAVSATKEAWDDYNRYLSDKKANEKQVWVVRQGSKKLIQAQEIHVGNLVWLRENDEVPCDLVLLGTSEPQGVCYVETAALDGETDLKTRNIPPACMGNETKMGMSRGVAEPKLTAMDAMIDKLTGAIFIFQIVVVIVLGIAGNIWKDTEARKHWYVLYPDEGPWYELLIIPLRFELLCSIMIPISIKVSLDLVKSLYAKFIDWDKQMIDLETGTSANATNTAISEDLGQVEYILTDKTGTLTENKMIFKRCCIAGTFFGNENGDAVKDVELLNAINTASPDAIRFLTVMAICNTVIPIKSPSGTVSYKAQSQDEEALVRAAASLHMVFVNKNSNILEINFNGSLKQYEVLEYLEFTSDRKRMSVVVRDCDEGKIMLLSKGADETILPCAYAGHQTKTFSEAVDQYAQMGLRTLCLAWRELNELEYQDWSVMFKEANSTLVDREWRVAEVCQRLEHDLEILGVAAIEDRLQDGVPETIETLRKAGINFWMLTGDKQDTAIQIALSCNFVSPEPKGQLLLVNGKTEDEVCRNLERVLLTMRITKAEPKDVAFVIDGWALEIALKYYRKAFTELAILSRTAICCRVTPSQKAQLVELLKSCDYRTLAIGDGGNDVRMIQQADIGVGISGREGLQAARAADYSIGKFSFSFVSGVSGTSLFNSVSLMAYNVFYTSVPVLVSVLDKDLTEKTVMQHPQILFYCQAGRLLNPTTFAGWFGRALFHAIVVFVITIHSYAFEKSGLEEVSMVALSGCVWLQAFVVTLETNSFTIFQHVAIWGNLVVFYIINWIVSAVPQSGMYTIMHRLCRQPSYWNTMFLIVAAGMGPVLALKYFRYTYRSSKINILQQAERLGGPILSLGNIEPQPRSLLLDNDLDLDLAPLSISQSKNGRNSVFEPLLSDSPNAVRRSFGPGATFDFFPSQSKSSTYSRNKDK</sequence>
<feature type="domain" description="P-type ATPase C-terminal" evidence="11">
    <location>
        <begin position="718"/>
        <end position="909"/>
    </location>
</feature>
<dbReference type="InterPro" id="IPR036412">
    <property type="entry name" value="HAD-like_sf"/>
</dbReference>
<dbReference type="SUPFAM" id="SSF81653">
    <property type="entry name" value="Calcium ATPase, transduction domain A"/>
    <property type="match status" value="1"/>
</dbReference>
<dbReference type="InterPro" id="IPR008250">
    <property type="entry name" value="ATPase_P-typ_transduc_dom_A_sf"/>
</dbReference>
<keyword evidence="2 8" id="KW-0812">Transmembrane</keyword>
<dbReference type="Gene3D" id="3.40.1110.10">
    <property type="entry name" value="Calcium-transporting ATPase, cytoplasmic domain N"/>
    <property type="match status" value="1"/>
</dbReference>
<feature type="domain" description="P-type ATPase A" evidence="9">
    <location>
        <begin position="99"/>
        <end position="165"/>
    </location>
</feature>